<name>A0ABR7HNF2_9FIRM</name>
<evidence type="ECO:0000313" key="3">
    <source>
        <dbReference type="Proteomes" id="UP000636755"/>
    </source>
</evidence>
<evidence type="ECO:0000313" key="2">
    <source>
        <dbReference type="EMBL" id="MBC5729039.1"/>
    </source>
</evidence>
<proteinExistence type="predicted"/>
<accession>A0ABR7HNF2</accession>
<feature type="chain" id="PRO_5046343982" evidence="1">
    <location>
        <begin position="23"/>
        <end position="264"/>
    </location>
</feature>
<dbReference type="PROSITE" id="PS51257">
    <property type="entry name" value="PROKAR_LIPOPROTEIN"/>
    <property type="match status" value="1"/>
</dbReference>
<sequence>MKNKILSAIISIVLMISLVGCQQNNTIIKPYVETKMVTENSQLDLVTFTFESPDSWTTVAADKDSLICRSPSSNESEEYKNYISQDYLVISNYTTNDILPVSDEYKQGYEDLFKGTYDGIEKIISDSIEYINISKYLDSLPDGETGSKYSFLDLLNILSDPDSFPDYEIPDSLRNKTWASDFKYTEYQGKDGKIITVEYSYLVDDITHKAINCYRDDNYSVCGAFDDSNEISSGDVALWVANTLEVSEHYKIDDGAVLIEGKDY</sequence>
<protein>
    <submittedName>
        <fullName evidence="2">Uncharacterized protein</fullName>
    </submittedName>
</protein>
<feature type="signal peptide" evidence="1">
    <location>
        <begin position="1"/>
        <end position="22"/>
    </location>
</feature>
<keyword evidence="3" id="KW-1185">Reference proteome</keyword>
<dbReference type="RefSeq" id="WP_186936258.1">
    <property type="nucleotide sequence ID" value="NZ_JACOPS010000006.1"/>
</dbReference>
<reference evidence="2 3" key="1">
    <citation type="submission" date="2020-08" db="EMBL/GenBank/DDBJ databases">
        <title>Genome public.</title>
        <authorList>
            <person name="Liu C."/>
            <person name="Sun Q."/>
        </authorList>
    </citation>
    <scope>NUCLEOTIDE SEQUENCE [LARGE SCALE GENOMIC DNA]</scope>
    <source>
        <strain evidence="2 3">NSJ-71</strain>
    </source>
</reference>
<dbReference type="EMBL" id="JACOPS010000006">
    <property type="protein sequence ID" value="MBC5729039.1"/>
    <property type="molecule type" value="Genomic_DNA"/>
</dbReference>
<gene>
    <name evidence="2" type="ORF">H8R91_11010</name>
</gene>
<evidence type="ECO:0000256" key="1">
    <source>
        <dbReference type="SAM" id="SignalP"/>
    </source>
</evidence>
<comment type="caution">
    <text evidence="2">The sequence shown here is derived from an EMBL/GenBank/DDBJ whole genome shotgun (WGS) entry which is preliminary data.</text>
</comment>
<keyword evidence="1" id="KW-0732">Signal</keyword>
<organism evidence="2 3">
    <name type="scientific">Ruminococcus intestinalis</name>
    <dbReference type="NCBI Taxonomy" id="2763066"/>
    <lineage>
        <taxon>Bacteria</taxon>
        <taxon>Bacillati</taxon>
        <taxon>Bacillota</taxon>
        <taxon>Clostridia</taxon>
        <taxon>Eubacteriales</taxon>
        <taxon>Oscillospiraceae</taxon>
        <taxon>Ruminococcus</taxon>
    </lineage>
</organism>
<dbReference type="Proteomes" id="UP000636755">
    <property type="component" value="Unassembled WGS sequence"/>
</dbReference>